<keyword evidence="10" id="KW-1185">Reference proteome</keyword>
<evidence type="ECO:0000313" key="10">
    <source>
        <dbReference type="Proteomes" id="UP000614996"/>
    </source>
</evidence>
<dbReference type="PANTHER" id="PTHR23513">
    <property type="entry name" value="INTEGRAL MEMBRANE EFFLUX PROTEIN-RELATED"/>
    <property type="match status" value="1"/>
</dbReference>
<evidence type="ECO:0000313" key="9">
    <source>
        <dbReference type="EMBL" id="GIL30297.1"/>
    </source>
</evidence>
<keyword evidence="2" id="KW-1003">Cell membrane</keyword>
<keyword evidence="5 7" id="KW-0472">Membrane</keyword>
<comment type="caution">
    <text evidence="9">The sequence shown here is derived from an EMBL/GenBank/DDBJ whole genome shotgun (WGS) entry which is preliminary data.</text>
</comment>
<name>A0A8J4AIE3_9ACTN</name>
<dbReference type="InterPro" id="IPR036259">
    <property type="entry name" value="MFS_trans_sf"/>
</dbReference>
<dbReference type="AlphaFoldDB" id="A0A8J4AIE3"/>
<dbReference type="SUPFAM" id="SSF103473">
    <property type="entry name" value="MFS general substrate transporter"/>
    <property type="match status" value="1"/>
</dbReference>
<accession>A0A8J4AIE3</accession>
<feature type="transmembrane region" description="Helical" evidence="7">
    <location>
        <begin position="70"/>
        <end position="94"/>
    </location>
</feature>
<dbReference type="InterPro" id="IPR020846">
    <property type="entry name" value="MFS_dom"/>
</dbReference>
<feature type="transmembrane region" description="Helical" evidence="7">
    <location>
        <begin position="365"/>
        <end position="387"/>
    </location>
</feature>
<feature type="transmembrane region" description="Helical" evidence="7">
    <location>
        <begin position="393"/>
        <end position="415"/>
    </location>
</feature>
<dbReference type="GO" id="GO:0005886">
    <property type="term" value="C:plasma membrane"/>
    <property type="evidence" value="ECO:0007669"/>
    <property type="project" value="UniProtKB-SubCell"/>
</dbReference>
<keyword evidence="4 7" id="KW-1133">Transmembrane helix</keyword>
<gene>
    <name evidence="9" type="ORF">NUM_55510</name>
</gene>
<proteinExistence type="predicted"/>
<feature type="transmembrane region" description="Helical" evidence="7">
    <location>
        <begin position="279"/>
        <end position="301"/>
    </location>
</feature>
<dbReference type="PROSITE" id="PS50850">
    <property type="entry name" value="MFS"/>
    <property type="match status" value="1"/>
</dbReference>
<dbReference type="CDD" id="cd06173">
    <property type="entry name" value="MFS_MefA_like"/>
    <property type="match status" value="1"/>
</dbReference>
<evidence type="ECO:0000256" key="5">
    <source>
        <dbReference type="ARBA" id="ARBA00023136"/>
    </source>
</evidence>
<feature type="transmembrane region" description="Helical" evidence="7">
    <location>
        <begin position="308"/>
        <end position="325"/>
    </location>
</feature>
<feature type="compositionally biased region" description="Low complexity" evidence="6">
    <location>
        <begin position="449"/>
        <end position="460"/>
    </location>
</feature>
<dbReference type="InterPro" id="IPR011701">
    <property type="entry name" value="MFS"/>
</dbReference>
<feature type="transmembrane region" description="Helical" evidence="7">
    <location>
        <begin position="331"/>
        <end position="353"/>
    </location>
</feature>
<feature type="region of interest" description="Disordered" evidence="6">
    <location>
        <begin position="432"/>
        <end position="483"/>
    </location>
</feature>
<evidence type="ECO:0000256" key="7">
    <source>
        <dbReference type="SAM" id="Phobius"/>
    </source>
</evidence>
<keyword evidence="3 7" id="KW-0812">Transmembrane</keyword>
<feature type="compositionally biased region" description="Basic and acidic residues" evidence="6">
    <location>
        <begin position="432"/>
        <end position="447"/>
    </location>
</feature>
<organism evidence="9 10">
    <name type="scientific">Actinocatenispora comari</name>
    <dbReference type="NCBI Taxonomy" id="2807577"/>
    <lineage>
        <taxon>Bacteria</taxon>
        <taxon>Bacillati</taxon>
        <taxon>Actinomycetota</taxon>
        <taxon>Actinomycetes</taxon>
        <taxon>Micromonosporales</taxon>
        <taxon>Micromonosporaceae</taxon>
        <taxon>Actinocatenispora</taxon>
    </lineage>
</organism>
<dbReference type="Pfam" id="PF07690">
    <property type="entry name" value="MFS_1"/>
    <property type="match status" value="1"/>
</dbReference>
<evidence type="ECO:0000256" key="6">
    <source>
        <dbReference type="SAM" id="MobiDB-lite"/>
    </source>
</evidence>
<feature type="region of interest" description="Disordered" evidence="6">
    <location>
        <begin position="1"/>
        <end position="23"/>
    </location>
</feature>
<dbReference type="Gene3D" id="1.20.1250.20">
    <property type="entry name" value="MFS general substrate transporter like domains"/>
    <property type="match status" value="1"/>
</dbReference>
<evidence type="ECO:0000256" key="3">
    <source>
        <dbReference type="ARBA" id="ARBA00022692"/>
    </source>
</evidence>
<comment type="subcellular location">
    <subcellularLocation>
        <location evidence="1">Cell membrane</location>
        <topology evidence="1">Multi-pass membrane protein</topology>
    </subcellularLocation>
</comment>
<evidence type="ECO:0000256" key="2">
    <source>
        <dbReference type="ARBA" id="ARBA00022475"/>
    </source>
</evidence>
<dbReference type="RefSeq" id="WP_207127949.1">
    <property type="nucleotide sequence ID" value="NZ_BOPO01000115.1"/>
</dbReference>
<feature type="transmembrane region" description="Helical" evidence="7">
    <location>
        <begin position="114"/>
        <end position="136"/>
    </location>
</feature>
<sequence>MSEEPGQAGAGRPADPPDTTDDPDRAATYREVFAVREFRAVFGASALSSVGDYLGRVALAALIYHATGSALASAAGFAVTYLPWLTGAPVLVALAERYPYRRVMLGCDLARMAIVAVAAIPGVPLLLLPVLMYVSAMLTPPFDSSRSAMLPQILTGDRYVLGLSITGVLNQATQVGGYAAGGLISAVDPRLALLVDAATFGLSALLIRTWVKARPAVPRLRADTSLLRDTAEGFTVVFGTPVLRAIAVVILAGAAFAILPEGLAASWSGELGTGARGQGLIMAAMPIGAAIGGVVIGRLVPPGPRRKLIRPLAALVPLSLVAALLSPPLPVVMVLTALTGFAMSVIIPANGLFVQALPDGYRARAFGVMQGGLQLVQGGAIVLAGAVADHVGVARTVGLWSLLGLLVMGLVSMLWPKSGTFEKAFAETRARNEAAAEAAEQRSRESANADDAGAASAAQDASERRVGPVQSRRRSRRVGAEHP</sequence>
<evidence type="ECO:0000256" key="1">
    <source>
        <dbReference type="ARBA" id="ARBA00004651"/>
    </source>
</evidence>
<feature type="domain" description="Major facilitator superfamily (MFS) profile" evidence="8">
    <location>
        <begin position="241"/>
        <end position="483"/>
    </location>
</feature>
<feature type="transmembrane region" description="Helical" evidence="7">
    <location>
        <begin position="191"/>
        <end position="211"/>
    </location>
</feature>
<reference evidence="10" key="1">
    <citation type="journal article" date="2021" name="Int. J. Syst. Evol. Microbiol.">
        <title>Actinocatenispora comari sp. nov., an endophytic actinomycete isolated from aerial parts of Comarum salesowianum.</title>
        <authorList>
            <person name="Oyunbileg N."/>
            <person name="Iizaka Y."/>
            <person name="Hamada M."/>
            <person name="Davaapurev B.O."/>
            <person name="Fukumoto A."/>
            <person name="Tsetseg B."/>
            <person name="Kato F."/>
            <person name="Tamura T."/>
            <person name="Batkhuu J."/>
            <person name="Anzai Y."/>
        </authorList>
    </citation>
    <scope>NUCLEOTIDE SEQUENCE [LARGE SCALE GENOMIC DNA]</scope>
    <source>
        <strain evidence="10">NUM-2625</strain>
    </source>
</reference>
<dbReference type="EMBL" id="BOPO01000115">
    <property type="protein sequence ID" value="GIL30297.1"/>
    <property type="molecule type" value="Genomic_DNA"/>
</dbReference>
<dbReference type="GO" id="GO:0022857">
    <property type="term" value="F:transmembrane transporter activity"/>
    <property type="evidence" value="ECO:0007669"/>
    <property type="project" value="InterPro"/>
</dbReference>
<dbReference type="Proteomes" id="UP000614996">
    <property type="component" value="Unassembled WGS sequence"/>
</dbReference>
<feature type="transmembrane region" description="Helical" evidence="7">
    <location>
        <begin position="232"/>
        <end position="259"/>
    </location>
</feature>
<evidence type="ECO:0000259" key="8">
    <source>
        <dbReference type="PROSITE" id="PS50850"/>
    </source>
</evidence>
<dbReference type="PANTHER" id="PTHR23513:SF11">
    <property type="entry name" value="STAPHYLOFERRIN A TRANSPORTER"/>
    <property type="match status" value="1"/>
</dbReference>
<protein>
    <submittedName>
        <fullName evidence="9">MFS transporter</fullName>
    </submittedName>
</protein>
<evidence type="ECO:0000256" key="4">
    <source>
        <dbReference type="ARBA" id="ARBA00022989"/>
    </source>
</evidence>